<dbReference type="Gene3D" id="2.115.10.20">
    <property type="entry name" value="Glycosyl hydrolase domain, family 43"/>
    <property type="match status" value="1"/>
</dbReference>
<dbReference type="InterPro" id="IPR006710">
    <property type="entry name" value="Glyco_hydro_43"/>
</dbReference>
<evidence type="ECO:0000313" key="12">
    <source>
        <dbReference type="Proteomes" id="UP000193719"/>
    </source>
</evidence>
<dbReference type="InterPro" id="IPR023296">
    <property type="entry name" value="Glyco_hydro_beta-prop_sf"/>
</dbReference>
<evidence type="ECO:0000259" key="10">
    <source>
        <dbReference type="PROSITE" id="PS51763"/>
    </source>
</evidence>
<sequence>MKTALFAYFFLISLAWINVAFGAGANSFNGVTIGKSLKPLTNHNPLMTYRYGADPGVFVYDGRVYVFTTNDGDVDLTNKNIAENTYSHIQTLNLISSADLVNWTDHGSISVAGNNGAAKWAQYSWAPCATYKKINGKDKFFLYFANNANGIGVLTSDSPTGPWKDPIGKALITRQTPNCNVEWLFDPAVFVDDDGKGYLYFGGGVPTGQDANPKTIRVVQLGDDMTSIVGTPQLIDAPYVFEDSGINKIGNTYIYSYCTNWANGPYGSANIAYMTSSSPMGPFKMQKSCFKNPGEYFGNYGNNHHTMIEFKGKNYIFYHTEWLNKEVFGTQKGYRTSHVDEMPVVNGGYGMAKGTLTGVQQLEDVDGTSLNLAASFAWQSGIKIKGQGAVTTVEIPRGGWTGVSHVALGNAKSITIKASSSSGATIKVCTGNEKGDVLGYVEIPAGGSLQEVTAEISNASGTKDLFFVASNSVSMESWQLKGNNNSSSGNSGAGCWSTAFGYSCCKSCGPVYFTDESGNWGIENGDWCGLLSSCSQGASQQCKGAQGYPCCSYSCESYMTDSDGDWSVENNDWCLINKNIC</sequence>
<dbReference type="CDD" id="cd04084">
    <property type="entry name" value="CBM6_xylanase-like"/>
    <property type="match status" value="1"/>
</dbReference>
<dbReference type="Pfam" id="PF03422">
    <property type="entry name" value="CBM_6"/>
    <property type="match status" value="1"/>
</dbReference>
<dbReference type="OrthoDB" id="5211809at2759"/>
<dbReference type="CDD" id="cd09003">
    <property type="entry name" value="GH43_XynD-like"/>
    <property type="match status" value="1"/>
</dbReference>
<keyword evidence="12" id="KW-1185">Reference proteome</keyword>
<dbReference type="PANTHER" id="PTHR43772">
    <property type="entry name" value="ENDO-1,4-BETA-XYLANASE"/>
    <property type="match status" value="1"/>
</dbReference>
<keyword evidence="5" id="KW-0119">Carbohydrate metabolism</keyword>
<feature type="signal peptide" evidence="9">
    <location>
        <begin position="1"/>
        <end position="22"/>
    </location>
</feature>
<organism evidence="11 12">
    <name type="scientific">Piromyces finnis</name>
    <dbReference type="NCBI Taxonomy" id="1754191"/>
    <lineage>
        <taxon>Eukaryota</taxon>
        <taxon>Fungi</taxon>
        <taxon>Fungi incertae sedis</taxon>
        <taxon>Chytridiomycota</taxon>
        <taxon>Chytridiomycota incertae sedis</taxon>
        <taxon>Neocallimastigomycetes</taxon>
        <taxon>Neocallimastigales</taxon>
        <taxon>Neocallimastigaceae</taxon>
        <taxon>Piromyces</taxon>
    </lineage>
</organism>
<evidence type="ECO:0000256" key="2">
    <source>
        <dbReference type="ARBA" id="ARBA00022729"/>
    </source>
</evidence>
<dbReference type="SUPFAM" id="SSF64571">
    <property type="entry name" value="Cellulose docking domain, dockering"/>
    <property type="match status" value="2"/>
</dbReference>
<dbReference type="InterPro" id="IPR005084">
    <property type="entry name" value="CBM6"/>
</dbReference>
<dbReference type="PANTHER" id="PTHR43772:SF2">
    <property type="entry name" value="PUTATIVE (AFU_ORTHOLOGUE AFUA_2G04480)-RELATED"/>
    <property type="match status" value="1"/>
</dbReference>
<dbReference type="GO" id="GO:0005975">
    <property type="term" value="P:carbohydrate metabolic process"/>
    <property type="evidence" value="ECO:0007669"/>
    <property type="project" value="InterPro"/>
</dbReference>
<evidence type="ECO:0000256" key="4">
    <source>
        <dbReference type="ARBA" id="ARBA00022801"/>
    </source>
</evidence>
<dbReference type="InterPro" id="IPR052176">
    <property type="entry name" value="Glycosyl_Hydrlase_43_Enz"/>
</dbReference>
<reference evidence="11 12" key="2">
    <citation type="submission" date="2016-08" db="EMBL/GenBank/DDBJ databases">
        <title>Pervasive Adenine N6-methylation of Active Genes in Fungi.</title>
        <authorList>
            <consortium name="DOE Joint Genome Institute"/>
            <person name="Mondo S.J."/>
            <person name="Dannebaum R.O."/>
            <person name="Kuo R.C."/>
            <person name="Labutti K."/>
            <person name="Haridas S."/>
            <person name="Kuo A."/>
            <person name="Salamov A."/>
            <person name="Ahrendt S.R."/>
            <person name="Lipzen A."/>
            <person name="Sullivan W."/>
            <person name="Andreopoulos W.B."/>
            <person name="Clum A."/>
            <person name="Lindquist E."/>
            <person name="Daum C."/>
            <person name="Ramamoorthy G.K."/>
            <person name="Gryganskyi A."/>
            <person name="Culley D."/>
            <person name="Magnuson J.K."/>
            <person name="James T.Y."/>
            <person name="O'Malley M.A."/>
            <person name="Stajich J.E."/>
            <person name="Spatafora J.W."/>
            <person name="Visel A."/>
            <person name="Grigoriev I.V."/>
        </authorList>
    </citation>
    <scope>NUCLEOTIDE SEQUENCE [LARGE SCALE GENOMIC DNA]</scope>
    <source>
        <strain evidence="12">finn</strain>
    </source>
</reference>
<evidence type="ECO:0000256" key="7">
    <source>
        <dbReference type="PIRSR" id="PIRSR606710-2"/>
    </source>
</evidence>
<dbReference type="Pfam" id="PF04616">
    <property type="entry name" value="Glyco_hydro_43"/>
    <property type="match status" value="1"/>
</dbReference>
<dbReference type="InterPro" id="IPR008979">
    <property type="entry name" value="Galactose-bd-like_sf"/>
</dbReference>
<dbReference type="PROSITE" id="PS51763">
    <property type="entry name" value="CBM10"/>
    <property type="match status" value="2"/>
</dbReference>
<feature type="domain" description="CBM10" evidence="10">
    <location>
        <begin position="541"/>
        <end position="577"/>
    </location>
</feature>
<reference evidence="11 12" key="1">
    <citation type="submission" date="2016-08" db="EMBL/GenBank/DDBJ databases">
        <title>Genomes of anaerobic fungi encode conserved fungal cellulosomes for biomass hydrolysis.</title>
        <authorList>
            <consortium name="DOE Joint Genome Institute"/>
            <person name="Haitjema C.H."/>
            <person name="Gilmore S.P."/>
            <person name="Henske J.K."/>
            <person name="Solomon K.V."/>
            <person name="De Groot R."/>
            <person name="Kuo A."/>
            <person name="Mondo S.J."/>
            <person name="Salamov A.A."/>
            <person name="Labutti K."/>
            <person name="Zhao Z."/>
            <person name="Chiniquy J."/>
            <person name="Barry K."/>
            <person name="Brewer H.M."/>
            <person name="Purvine S.O."/>
            <person name="Wright A.T."/>
            <person name="Boxma B."/>
            <person name="Van Alen T."/>
            <person name="Hackstein J.H."/>
            <person name="Baker S.E."/>
            <person name="Grigoriev I.V."/>
            <person name="O'Malley M.A."/>
        </authorList>
    </citation>
    <scope>NUCLEOTIDE SEQUENCE [LARGE SCALE GENOMIC DNA]</scope>
    <source>
        <strain evidence="12">finn</strain>
    </source>
</reference>
<dbReference type="GO" id="GO:0030246">
    <property type="term" value="F:carbohydrate binding"/>
    <property type="evidence" value="ECO:0007669"/>
    <property type="project" value="InterPro"/>
</dbReference>
<dbReference type="GO" id="GO:0004553">
    <property type="term" value="F:hydrolase activity, hydrolyzing O-glycosyl compounds"/>
    <property type="evidence" value="ECO:0007669"/>
    <property type="project" value="InterPro"/>
</dbReference>
<evidence type="ECO:0000313" key="11">
    <source>
        <dbReference type="EMBL" id="ORX47906.1"/>
    </source>
</evidence>
<evidence type="ECO:0000256" key="5">
    <source>
        <dbReference type="ARBA" id="ARBA00023277"/>
    </source>
</evidence>
<dbReference type="Gene3D" id="3.90.1220.10">
    <property type="entry name" value="Cellulose docking domain, dockering"/>
    <property type="match status" value="2"/>
</dbReference>
<dbReference type="EMBL" id="MCFH01000029">
    <property type="protein sequence ID" value="ORX47906.1"/>
    <property type="molecule type" value="Genomic_DNA"/>
</dbReference>
<feature type="domain" description="CBM10" evidence="10">
    <location>
        <begin position="494"/>
        <end position="531"/>
    </location>
</feature>
<dbReference type="SMART" id="SM00606">
    <property type="entry name" value="CBD_IV"/>
    <property type="match status" value="1"/>
</dbReference>
<keyword evidence="2 9" id="KW-0732">Signal</keyword>
<dbReference type="STRING" id="1754191.A0A1Y1V5R9"/>
<proteinExistence type="inferred from homology"/>
<dbReference type="InterPro" id="IPR009034">
    <property type="entry name" value="Dockerin_dom_fun_sf"/>
</dbReference>
<dbReference type="Proteomes" id="UP000193719">
    <property type="component" value="Unassembled WGS sequence"/>
</dbReference>
<dbReference type="InterPro" id="IPR002883">
    <property type="entry name" value="CBM10/Dockerin_dom"/>
</dbReference>
<dbReference type="Gene3D" id="2.60.120.260">
    <property type="entry name" value="Galactose-binding domain-like"/>
    <property type="match status" value="1"/>
</dbReference>
<keyword evidence="4 8" id="KW-0378">Hydrolase</keyword>
<evidence type="ECO:0000256" key="6">
    <source>
        <dbReference type="ARBA" id="ARBA00023295"/>
    </source>
</evidence>
<keyword evidence="6 8" id="KW-0326">Glycosidase</keyword>
<dbReference type="Pfam" id="PF02013">
    <property type="entry name" value="CBM_10"/>
    <property type="match status" value="2"/>
</dbReference>
<gene>
    <name evidence="11" type="ORF">BCR36DRAFT_584602</name>
</gene>
<dbReference type="AlphaFoldDB" id="A0A1Y1V5R9"/>
<feature type="site" description="Important for catalytic activity, responsible for pKa modulation of the active site Glu and correct orientation of both the proton donor and substrate" evidence="7">
    <location>
        <position position="186"/>
    </location>
</feature>
<accession>A0A1Y1V5R9</accession>
<name>A0A1Y1V5R9_9FUNG</name>
<comment type="similarity">
    <text evidence="1 8">Belongs to the glycosyl hydrolase 43 family.</text>
</comment>
<evidence type="ECO:0000256" key="1">
    <source>
        <dbReference type="ARBA" id="ARBA00009865"/>
    </source>
</evidence>
<evidence type="ECO:0000256" key="8">
    <source>
        <dbReference type="RuleBase" id="RU361187"/>
    </source>
</evidence>
<dbReference type="SUPFAM" id="SSF49785">
    <property type="entry name" value="Galactose-binding domain-like"/>
    <property type="match status" value="1"/>
</dbReference>
<feature type="chain" id="PRO_5012259947" evidence="9">
    <location>
        <begin position="23"/>
        <end position="581"/>
    </location>
</feature>
<dbReference type="SUPFAM" id="SSF75005">
    <property type="entry name" value="Arabinanase/levansucrase/invertase"/>
    <property type="match status" value="1"/>
</dbReference>
<keyword evidence="3" id="KW-0677">Repeat</keyword>
<evidence type="ECO:0000256" key="3">
    <source>
        <dbReference type="ARBA" id="ARBA00022737"/>
    </source>
</evidence>
<dbReference type="InterPro" id="IPR006584">
    <property type="entry name" value="Cellulose-bd_IV"/>
</dbReference>
<protein>
    <submittedName>
        <fullName evidence="11">Arabinanase/levansucrase/invertase</fullName>
    </submittedName>
</protein>
<evidence type="ECO:0000256" key="9">
    <source>
        <dbReference type="SAM" id="SignalP"/>
    </source>
</evidence>
<comment type="caution">
    <text evidence="11">The sequence shown here is derived from an EMBL/GenBank/DDBJ whole genome shotgun (WGS) entry which is preliminary data.</text>
</comment>